<dbReference type="GO" id="GO:0050112">
    <property type="term" value="F:inositol 2-dehydrogenase (NAD+) activity"/>
    <property type="evidence" value="ECO:0007669"/>
    <property type="project" value="UniProtKB-EC"/>
</dbReference>
<dbReference type="InterPro" id="IPR030827">
    <property type="entry name" value="Myo_inos_IolG"/>
</dbReference>
<dbReference type="GO" id="GO:0000166">
    <property type="term" value="F:nucleotide binding"/>
    <property type="evidence" value="ECO:0007669"/>
    <property type="project" value="InterPro"/>
</dbReference>
<sequence length="331" mass="36667">MITVGVIGAGRIGQLHIDNLALLPSVKIKSVADVYIDNIYDWAQQRDIVNITNNPMAIIQDPEIDAILICSPTTTHMELIKAAARAKKHIFCEKPITFSTTSTQEALTVVKEQGVKLQVGFNRRFDTNFRTIRNQIANGVIGTAHTLRITSRDPHPPPIEYVKTSGGLFMDMMIHDFDMARYVMQSDVVEVHAKGAVLIDEKIGEVGDVDTAIVLLTFANGSIGTIENSRQAVYGYDQRLEVFGELGALVVENNRPSNITHFSTEGVITDKPYHFFLERYRQAYIDEMKEFAAAIINNTDIVCTGNDGLQAERIAEAAKKSMQIGRPVSIS</sequence>
<dbReference type="Gene3D" id="3.30.360.10">
    <property type="entry name" value="Dihydrodipicolinate Reductase, domain 2"/>
    <property type="match status" value="1"/>
</dbReference>
<dbReference type="Gene3D" id="3.40.50.720">
    <property type="entry name" value="NAD(P)-binding Rossmann-like Domain"/>
    <property type="match status" value="1"/>
</dbReference>
<protein>
    <submittedName>
        <fullName evidence="5">Inositol 2-dehydrogenase</fullName>
        <ecNumber evidence="5">1.1.1.18</ecNumber>
    </submittedName>
</protein>
<accession>A0A4V5TMQ6</accession>
<evidence type="ECO:0000313" key="6">
    <source>
        <dbReference type="Proteomes" id="UP000308744"/>
    </source>
</evidence>
<dbReference type="SUPFAM" id="SSF55347">
    <property type="entry name" value="Glyceraldehyde-3-phosphate dehydrogenase-like, C-terminal domain"/>
    <property type="match status" value="1"/>
</dbReference>
<feature type="domain" description="GFO/IDH/MocA-like oxidoreductase" evidence="4">
    <location>
        <begin position="129"/>
        <end position="249"/>
    </location>
</feature>
<dbReference type="InterPro" id="IPR036291">
    <property type="entry name" value="NAD(P)-bd_dom_sf"/>
</dbReference>
<comment type="similarity">
    <text evidence="1">Belongs to the Gfo/Idh/MocA family.</text>
</comment>
<evidence type="ECO:0000259" key="4">
    <source>
        <dbReference type="Pfam" id="PF22725"/>
    </source>
</evidence>
<dbReference type="PANTHER" id="PTHR42840">
    <property type="entry name" value="NAD(P)-BINDING ROSSMANN-FOLD SUPERFAMILY PROTEIN-RELATED"/>
    <property type="match status" value="1"/>
</dbReference>
<dbReference type="Proteomes" id="UP000308744">
    <property type="component" value="Unassembled WGS sequence"/>
</dbReference>
<keyword evidence="6" id="KW-1185">Reference proteome</keyword>
<name>A0A4V5TMQ6_9BACI</name>
<dbReference type="NCBIfam" id="TIGR04380">
    <property type="entry name" value="myo_inos_iolG"/>
    <property type="match status" value="1"/>
</dbReference>
<proteinExistence type="inferred from homology"/>
<dbReference type="Pfam" id="PF22725">
    <property type="entry name" value="GFO_IDH_MocA_C3"/>
    <property type="match status" value="1"/>
</dbReference>
<evidence type="ECO:0000256" key="1">
    <source>
        <dbReference type="ARBA" id="ARBA00010928"/>
    </source>
</evidence>
<evidence type="ECO:0000256" key="2">
    <source>
        <dbReference type="ARBA" id="ARBA00023002"/>
    </source>
</evidence>
<dbReference type="AlphaFoldDB" id="A0A4V5TMQ6"/>
<dbReference type="InterPro" id="IPR055170">
    <property type="entry name" value="GFO_IDH_MocA-like_dom"/>
</dbReference>
<gene>
    <name evidence="5" type="primary">iolG</name>
    <name evidence="5" type="ORF">FC756_04405</name>
</gene>
<dbReference type="SUPFAM" id="SSF51735">
    <property type="entry name" value="NAD(P)-binding Rossmann-fold domains"/>
    <property type="match status" value="1"/>
</dbReference>
<organism evidence="5 6">
    <name type="scientific">Lysinibacillus mangiferihumi</name>
    <dbReference type="NCBI Taxonomy" id="1130819"/>
    <lineage>
        <taxon>Bacteria</taxon>
        <taxon>Bacillati</taxon>
        <taxon>Bacillota</taxon>
        <taxon>Bacilli</taxon>
        <taxon>Bacillales</taxon>
        <taxon>Bacillaceae</taxon>
        <taxon>Lysinibacillus</taxon>
    </lineage>
</organism>
<dbReference type="FunFam" id="3.30.360.10:FF:000023">
    <property type="entry name" value="Inositol 2-dehydrogenase"/>
    <property type="match status" value="1"/>
</dbReference>
<dbReference type="EMBL" id="SZPU01000015">
    <property type="protein sequence ID" value="TKI71623.1"/>
    <property type="molecule type" value="Genomic_DNA"/>
</dbReference>
<comment type="caution">
    <text evidence="5">The sequence shown here is derived from an EMBL/GenBank/DDBJ whole genome shotgun (WGS) entry which is preliminary data.</text>
</comment>
<dbReference type="PANTHER" id="PTHR42840:SF3">
    <property type="entry name" value="BINDING ROSSMANN FOLD OXIDOREDUCTASE, PUTATIVE (AFU_ORTHOLOGUE AFUA_2G10240)-RELATED"/>
    <property type="match status" value="1"/>
</dbReference>
<dbReference type="EC" id="1.1.1.18" evidence="5"/>
<dbReference type="RefSeq" id="WP_107894584.1">
    <property type="nucleotide sequence ID" value="NZ_PYWM01000004.1"/>
</dbReference>
<reference evidence="5 6" key="1">
    <citation type="submission" date="2019-04" db="EMBL/GenBank/DDBJ databases">
        <title>Lysinibacillus genome sequencing.</title>
        <authorList>
            <person name="Dunlap C."/>
        </authorList>
    </citation>
    <scope>NUCLEOTIDE SEQUENCE [LARGE SCALE GENOMIC DNA]</scope>
    <source>
        <strain evidence="5 6">CCTCC AB 2010389</strain>
    </source>
</reference>
<dbReference type="Pfam" id="PF01408">
    <property type="entry name" value="GFO_IDH_MocA"/>
    <property type="match status" value="1"/>
</dbReference>
<keyword evidence="2 5" id="KW-0560">Oxidoreductase</keyword>
<evidence type="ECO:0000313" key="5">
    <source>
        <dbReference type="EMBL" id="TKI71623.1"/>
    </source>
</evidence>
<dbReference type="InterPro" id="IPR000683">
    <property type="entry name" value="Gfo/Idh/MocA-like_OxRdtase_N"/>
</dbReference>
<feature type="domain" description="Gfo/Idh/MocA-like oxidoreductase N-terminal" evidence="3">
    <location>
        <begin position="2"/>
        <end position="121"/>
    </location>
</feature>
<evidence type="ECO:0000259" key="3">
    <source>
        <dbReference type="Pfam" id="PF01408"/>
    </source>
</evidence>